<reference evidence="4 5" key="1">
    <citation type="submission" date="2016-05" db="EMBL/GenBank/DDBJ databases">
        <title>A degradative enzymes factory behind the ericoid mycorrhizal symbiosis.</title>
        <authorList>
            <consortium name="DOE Joint Genome Institute"/>
            <person name="Martino E."/>
            <person name="Morin E."/>
            <person name="Grelet G."/>
            <person name="Kuo A."/>
            <person name="Kohler A."/>
            <person name="Daghino S."/>
            <person name="Barry K."/>
            <person name="Choi C."/>
            <person name="Cichocki N."/>
            <person name="Clum A."/>
            <person name="Copeland A."/>
            <person name="Hainaut M."/>
            <person name="Haridas S."/>
            <person name="Labutti K."/>
            <person name="Lindquist E."/>
            <person name="Lipzen A."/>
            <person name="Khouja H.-R."/>
            <person name="Murat C."/>
            <person name="Ohm R."/>
            <person name="Olson A."/>
            <person name="Spatafora J."/>
            <person name="Veneault-Fourrey C."/>
            <person name="Henrissat B."/>
            <person name="Grigoriev I."/>
            <person name="Martin F."/>
            <person name="Perotto S."/>
        </authorList>
    </citation>
    <scope>NUCLEOTIDE SEQUENCE [LARGE SCALE GENOMIC DNA]</scope>
    <source>
        <strain evidence="4 5">UAMH 7357</strain>
    </source>
</reference>
<evidence type="ECO:0000313" key="4">
    <source>
        <dbReference type="EMBL" id="PMD25735.1"/>
    </source>
</evidence>
<dbReference type="InterPro" id="IPR020904">
    <property type="entry name" value="Sc_DH/Rdtase_CS"/>
</dbReference>
<dbReference type="Pfam" id="PF00106">
    <property type="entry name" value="adh_short"/>
    <property type="match status" value="1"/>
</dbReference>
<evidence type="ECO:0000256" key="1">
    <source>
        <dbReference type="ARBA" id="ARBA00006484"/>
    </source>
</evidence>
<keyword evidence="5" id="KW-1185">Reference proteome</keyword>
<evidence type="ECO:0000256" key="2">
    <source>
        <dbReference type="ARBA" id="ARBA00022857"/>
    </source>
</evidence>
<dbReference type="Proteomes" id="UP000235672">
    <property type="component" value="Unassembled WGS sequence"/>
</dbReference>
<keyword evidence="3" id="KW-0560">Oxidoreductase</keyword>
<dbReference type="GO" id="GO:0016616">
    <property type="term" value="F:oxidoreductase activity, acting on the CH-OH group of donors, NAD or NADP as acceptor"/>
    <property type="evidence" value="ECO:0007669"/>
    <property type="project" value="TreeGrafter"/>
</dbReference>
<dbReference type="SUPFAM" id="SSF51735">
    <property type="entry name" value="NAD(P)-binding Rossmann-fold domains"/>
    <property type="match status" value="1"/>
</dbReference>
<evidence type="ECO:0000313" key="5">
    <source>
        <dbReference type="Proteomes" id="UP000235672"/>
    </source>
</evidence>
<dbReference type="EMBL" id="KZ613469">
    <property type="protein sequence ID" value="PMD25735.1"/>
    <property type="molecule type" value="Genomic_DNA"/>
</dbReference>
<accession>A0A2J6QHJ3</accession>
<gene>
    <name evidence="4" type="ORF">NA56DRAFT_685621</name>
</gene>
<dbReference type="PROSITE" id="PS00061">
    <property type="entry name" value="ADH_SHORT"/>
    <property type="match status" value="1"/>
</dbReference>
<keyword evidence="2" id="KW-0521">NADP</keyword>
<dbReference type="InterPro" id="IPR036291">
    <property type="entry name" value="NAD(P)-bd_dom_sf"/>
</dbReference>
<protein>
    <submittedName>
        <fullName evidence="4">NAD(P)-binding protein</fullName>
    </submittedName>
</protein>
<proteinExistence type="inferred from homology"/>
<organism evidence="4 5">
    <name type="scientific">Hyaloscypha hepaticicola</name>
    <dbReference type="NCBI Taxonomy" id="2082293"/>
    <lineage>
        <taxon>Eukaryota</taxon>
        <taxon>Fungi</taxon>
        <taxon>Dikarya</taxon>
        <taxon>Ascomycota</taxon>
        <taxon>Pezizomycotina</taxon>
        <taxon>Leotiomycetes</taxon>
        <taxon>Helotiales</taxon>
        <taxon>Hyaloscyphaceae</taxon>
        <taxon>Hyaloscypha</taxon>
    </lineage>
</organism>
<dbReference type="PRINTS" id="PR00081">
    <property type="entry name" value="GDHRDH"/>
</dbReference>
<comment type="similarity">
    <text evidence="1">Belongs to the short-chain dehydrogenases/reductases (SDR) family.</text>
</comment>
<sequence length="277" mass="30343">MSQPVGIVTGGASGIGLAITKHLLSRGYKVIIADLNPASGERLSSELGPNVLYHHTDVSSFTQQRALFSLAFKWGGNRLDFLAANAGIADRQSLYETEEKVDEDGLPLELDLKTVQVILDAALQGIWLFKFYARKNKVPGGKIVITASAAGLYPMPTNPQYAAAKHGLVGLTRSAGPVFLKENITINCICPAFVITGLAPPDIRDIWPKEHVTPMSTVIKAFDTFLDNDQMTGETVELTLDELHFRKHVDFPNESQEWIHTQSSALWEKGYQKPPAS</sequence>
<name>A0A2J6QHJ3_9HELO</name>
<evidence type="ECO:0000256" key="3">
    <source>
        <dbReference type="ARBA" id="ARBA00023002"/>
    </source>
</evidence>
<dbReference type="PANTHER" id="PTHR44229:SF4">
    <property type="entry name" value="15-HYDROXYPROSTAGLANDIN DEHYDROGENASE [NAD(+)]"/>
    <property type="match status" value="1"/>
</dbReference>
<dbReference type="STRING" id="1745343.A0A2J6QHJ3"/>
<dbReference type="AlphaFoldDB" id="A0A2J6QHJ3"/>
<dbReference type="Gene3D" id="3.40.50.720">
    <property type="entry name" value="NAD(P)-binding Rossmann-like Domain"/>
    <property type="match status" value="1"/>
</dbReference>
<dbReference type="GO" id="GO:0005737">
    <property type="term" value="C:cytoplasm"/>
    <property type="evidence" value="ECO:0007669"/>
    <property type="project" value="TreeGrafter"/>
</dbReference>
<dbReference type="OrthoDB" id="5371740at2759"/>
<dbReference type="InterPro" id="IPR002347">
    <property type="entry name" value="SDR_fam"/>
</dbReference>
<dbReference type="PANTHER" id="PTHR44229">
    <property type="entry name" value="15-HYDROXYPROSTAGLANDIN DEHYDROGENASE [NAD(+)]"/>
    <property type="match status" value="1"/>
</dbReference>